<dbReference type="Proteomes" id="UP000249842">
    <property type="component" value="Unassembled WGS sequence"/>
</dbReference>
<comment type="caution">
    <text evidence="1">The sequence shown here is derived from an EMBL/GenBank/DDBJ whole genome shotgun (WGS) entry which is preliminary data.</text>
</comment>
<accession>A0A328B666</accession>
<keyword evidence="2" id="KW-1185">Reference proteome</keyword>
<organism evidence="1 2">
    <name type="scientific">Phenylobacterium hankyongense</name>
    <dbReference type="NCBI Taxonomy" id="1813876"/>
    <lineage>
        <taxon>Bacteria</taxon>
        <taxon>Pseudomonadati</taxon>
        <taxon>Pseudomonadota</taxon>
        <taxon>Alphaproteobacteria</taxon>
        <taxon>Caulobacterales</taxon>
        <taxon>Caulobacteraceae</taxon>
        <taxon>Phenylobacterium</taxon>
    </lineage>
</organism>
<evidence type="ECO:0000313" key="2">
    <source>
        <dbReference type="Proteomes" id="UP000249842"/>
    </source>
</evidence>
<reference evidence="2" key="1">
    <citation type="submission" date="2018-05" db="EMBL/GenBank/DDBJ databases">
        <authorList>
            <person name="Li X."/>
        </authorList>
    </citation>
    <scope>NUCLEOTIDE SEQUENCE [LARGE SCALE GENOMIC DNA]</scope>
    <source>
        <strain evidence="2">HKS-05</strain>
    </source>
</reference>
<dbReference type="OrthoDB" id="3078195at2"/>
<name>A0A328B666_9CAUL</name>
<sequence length="341" mass="35232">MGALGAAAWAAPPPGAPAAPRSVTAVAGYKLSVFAGAPANAAKSTKPDSILQLGDSVFVGYADALDGDGAIPGSHPPVQGRTEVIQYDLHGRMGKVFSVAGHNDGLMAYDAHTLWAMSNEDDHPVLTVIDLQSGSQAEYQPTTPLPHGGVDDMVIIKGVVYATASHHSVAPNGIVTGAPAVIAIGLNSASHTFDWKPVLASNAQVTHAVTGAAMTLNLTQPDSEAVAPNGDLIVDGVADSQLVIVHEPGTAAQSARMLPVRLYRNLWPLDDTRFAPAAKNAFLLFADTATNTLYRLDGDFVPGAAYSSGRGSVLKLDMSSGELTPVVIGLGQPNGMWFVTP</sequence>
<protein>
    <recommendedName>
        <fullName evidence="3">YncE family protein</fullName>
    </recommendedName>
</protein>
<evidence type="ECO:0008006" key="3">
    <source>
        <dbReference type="Google" id="ProtNLM"/>
    </source>
</evidence>
<dbReference type="AlphaFoldDB" id="A0A328B666"/>
<evidence type="ECO:0000313" key="1">
    <source>
        <dbReference type="EMBL" id="RAK61871.1"/>
    </source>
</evidence>
<dbReference type="EMBL" id="QFYP01000001">
    <property type="protein sequence ID" value="RAK61871.1"/>
    <property type="molecule type" value="Genomic_DNA"/>
</dbReference>
<gene>
    <name evidence="1" type="ORF">DJ021_17005</name>
</gene>
<proteinExistence type="predicted"/>